<feature type="transmembrane region" description="Helical" evidence="1">
    <location>
        <begin position="12"/>
        <end position="34"/>
    </location>
</feature>
<keyword evidence="1" id="KW-1133">Transmembrane helix</keyword>
<keyword evidence="1" id="KW-0812">Transmembrane</keyword>
<gene>
    <name evidence="2" type="ORF">FWK35_00004651</name>
</gene>
<evidence type="ECO:0000313" key="3">
    <source>
        <dbReference type="Proteomes" id="UP000478052"/>
    </source>
</evidence>
<accession>A0A6G0ZEQ1</accession>
<comment type="caution">
    <text evidence="2">The sequence shown here is derived from an EMBL/GenBank/DDBJ whole genome shotgun (WGS) entry which is preliminary data.</text>
</comment>
<organism evidence="2 3">
    <name type="scientific">Aphis craccivora</name>
    <name type="common">Cowpea aphid</name>
    <dbReference type="NCBI Taxonomy" id="307492"/>
    <lineage>
        <taxon>Eukaryota</taxon>
        <taxon>Metazoa</taxon>
        <taxon>Ecdysozoa</taxon>
        <taxon>Arthropoda</taxon>
        <taxon>Hexapoda</taxon>
        <taxon>Insecta</taxon>
        <taxon>Pterygota</taxon>
        <taxon>Neoptera</taxon>
        <taxon>Paraneoptera</taxon>
        <taxon>Hemiptera</taxon>
        <taxon>Sternorrhyncha</taxon>
        <taxon>Aphidomorpha</taxon>
        <taxon>Aphidoidea</taxon>
        <taxon>Aphididae</taxon>
        <taxon>Aphidini</taxon>
        <taxon>Aphis</taxon>
        <taxon>Aphis</taxon>
    </lineage>
</organism>
<protein>
    <submittedName>
        <fullName evidence="2">Uncharacterized protein</fullName>
    </submittedName>
</protein>
<keyword evidence="3" id="KW-1185">Reference proteome</keyword>
<evidence type="ECO:0000313" key="2">
    <source>
        <dbReference type="EMBL" id="KAF0768930.1"/>
    </source>
</evidence>
<reference evidence="2 3" key="1">
    <citation type="submission" date="2019-08" db="EMBL/GenBank/DDBJ databases">
        <title>Whole genome of Aphis craccivora.</title>
        <authorList>
            <person name="Voronova N.V."/>
            <person name="Shulinski R.S."/>
            <person name="Bandarenka Y.V."/>
            <person name="Zhorov D.G."/>
            <person name="Warner D."/>
        </authorList>
    </citation>
    <scope>NUCLEOTIDE SEQUENCE [LARGE SCALE GENOMIC DNA]</scope>
    <source>
        <strain evidence="2">180601</strain>
        <tissue evidence="2">Whole Body</tissue>
    </source>
</reference>
<sequence length="230" mass="26522">MYESIMIFKLKYMDVSMIIVFQCFIFVLLISIIVCQQSHPIPEHHNNQPFKENCAKCVGDPHAGNYDCVNLEFPKKHELLYKDPQKVLGKSFNNTITKSLCSSHLTVMGSSLVSNHFTRQGIDMCTKVCKTQLDKILKVYPTTVVLKDMYCSRSGIRMASCICEFKISCQVNIHSVLIHFIVNRDGYLAVFDEESVYMNDGNYWRLCYILTDVFEHLSLNVCQLELSYLK</sequence>
<keyword evidence="1" id="KW-0472">Membrane</keyword>
<dbReference type="EMBL" id="VUJU01000673">
    <property type="protein sequence ID" value="KAF0768930.1"/>
    <property type="molecule type" value="Genomic_DNA"/>
</dbReference>
<dbReference type="Proteomes" id="UP000478052">
    <property type="component" value="Unassembled WGS sequence"/>
</dbReference>
<name>A0A6G0ZEQ1_APHCR</name>
<proteinExistence type="predicted"/>
<dbReference type="AlphaFoldDB" id="A0A6G0ZEQ1"/>
<evidence type="ECO:0000256" key="1">
    <source>
        <dbReference type="SAM" id="Phobius"/>
    </source>
</evidence>
<dbReference type="OrthoDB" id="6625669at2759"/>